<reference evidence="2" key="2">
    <citation type="journal article" date="2017" name="Nat. Plants">
        <title>The Aegilops tauschii genome reveals multiple impacts of transposons.</title>
        <authorList>
            <person name="Zhao G."/>
            <person name="Zou C."/>
            <person name="Li K."/>
            <person name="Wang K."/>
            <person name="Li T."/>
            <person name="Gao L."/>
            <person name="Zhang X."/>
            <person name="Wang H."/>
            <person name="Yang Z."/>
            <person name="Liu X."/>
            <person name="Jiang W."/>
            <person name="Mao L."/>
            <person name="Kong X."/>
            <person name="Jiao Y."/>
            <person name="Jia J."/>
        </authorList>
    </citation>
    <scope>NUCLEOTIDE SEQUENCE [LARGE SCALE GENOMIC DNA]</scope>
    <source>
        <strain evidence="2">cv. AL8/78</strain>
    </source>
</reference>
<evidence type="ECO:0000313" key="2">
    <source>
        <dbReference type="Proteomes" id="UP000015105"/>
    </source>
</evidence>
<dbReference type="Proteomes" id="UP000015105">
    <property type="component" value="Chromosome 1D"/>
</dbReference>
<protein>
    <submittedName>
        <fullName evidence="1">Uncharacterized protein</fullName>
    </submittedName>
</protein>
<keyword evidence="2" id="KW-1185">Reference proteome</keyword>
<name>A0A452ZCM8_AEGTS</name>
<reference evidence="1" key="3">
    <citation type="journal article" date="2017" name="Nature">
        <title>Genome sequence of the progenitor of the wheat D genome Aegilops tauschii.</title>
        <authorList>
            <person name="Luo M.C."/>
            <person name="Gu Y.Q."/>
            <person name="Puiu D."/>
            <person name="Wang H."/>
            <person name="Twardziok S.O."/>
            <person name="Deal K.R."/>
            <person name="Huo N."/>
            <person name="Zhu T."/>
            <person name="Wang L."/>
            <person name="Wang Y."/>
            <person name="McGuire P.E."/>
            <person name="Liu S."/>
            <person name="Long H."/>
            <person name="Ramasamy R.K."/>
            <person name="Rodriguez J.C."/>
            <person name="Van S.L."/>
            <person name="Yuan L."/>
            <person name="Wang Z."/>
            <person name="Xia Z."/>
            <person name="Xiao L."/>
            <person name="Anderson O.D."/>
            <person name="Ouyang S."/>
            <person name="Liang Y."/>
            <person name="Zimin A.V."/>
            <person name="Pertea G."/>
            <person name="Qi P."/>
            <person name="Bennetzen J.L."/>
            <person name="Dai X."/>
            <person name="Dawson M.W."/>
            <person name="Muller H.G."/>
            <person name="Kugler K."/>
            <person name="Rivarola-Duarte L."/>
            <person name="Spannagl M."/>
            <person name="Mayer K.F.X."/>
            <person name="Lu F.H."/>
            <person name="Bevan M.W."/>
            <person name="Leroy P."/>
            <person name="Li P."/>
            <person name="You F.M."/>
            <person name="Sun Q."/>
            <person name="Liu Z."/>
            <person name="Lyons E."/>
            <person name="Wicker T."/>
            <person name="Salzberg S.L."/>
            <person name="Devos K.M."/>
            <person name="Dvorak J."/>
        </authorList>
    </citation>
    <scope>NUCLEOTIDE SEQUENCE [LARGE SCALE GENOMIC DNA]</scope>
    <source>
        <strain evidence="1">cv. AL8/78</strain>
    </source>
</reference>
<dbReference type="EnsemblPlants" id="AET1Gv20714700.4">
    <property type="protein sequence ID" value="AET1Gv20714700.4"/>
    <property type="gene ID" value="AET1Gv20714700"/>
</dbReference>
<reference evidence="1" key="4">
    <citation type="submission" date="2019-03" db="UniProtKB">
        <authorList>
            <consortium name="EnsemblPlants"/>
        </authorList>
    </citation>
    <scope>IDENTIFICATION</scope>
</reference>
<dbReference type="AlphaFoldDB" id="A0A452ZCM8"/>
<sequence length="49" mass="5748">MLNYMTTNEQLPIELHRTSVVFNPSKMIFFGCYIGENASQNLIIYFETK</sequence>
<dbReference type="Gramene" id="AET1Gv20714700.4">
    <property type="protein sequence ID" value="AET1Gv20714700.4"/>
    <property type="gene ID" value="AET1Gv20714700"/>
</dbReference>
<reference evidence="2" key="1">
    <citation type="journal article" date="2014" name="Science">
        <title>Ancient hybridizations among the ancestral genomes of bread wheat.</title>
        <authorList>
            <consortium name="International Wheat Genome Sequencing Consortium,"/>
            <person name="Marcussen T."/>
            <person name="Sandve S.R."/>
            <person name="Heier L."/>
            <person name="Spannagl M."/>
            <person name="Pfeifer M."/>
            <person name="Jakobsen K.S."/>
            <person name="Wulff B.B."/>
            <person name="Steuernagel B."/>
            <person name="Mayer K.F."/>
            <person name="Olsen O.A."/>
        </authorList>
    </citation>
    <scope>NUCLEOTIDE SEQUENCE [LARGE SCALE GENOMIC DNA]</scope>
    <source>
        <strain evidence="2">cv. AL8/78</strain>
    </source>
</reference>
<organism evidence="1 2">
    <name type="scientific">Aegilops tauschii subsp. strangulata</name>
    <name type="common">Goatgrass</name>
    <dbReference type="NCBI Taxonomy" id="200361"/>
    <lineage>
        <taxon>Eukaryota</taxon>
        <taxon>Viridiplantae</taxon>
        <taxon>Streptophyta</taxon>
        <taxon>Embryophyta</taxon>
        <taxon>Tracheophyta</taxon>
        <taxon>Spermatophyta</taxon>
        <taxon>Magnoliopsida</taxon>
        <taxon>Liliopsida</taxon>
        <taxon>Poales</taxon>
        <taxon>Poaceae</taxon>
        <taxon>BOP clade</taxon>
        <taxon>Pooideae</taxon>
        <taxon>Triticodae</taxon>
        <taxon>Triticeae</taxon>
        <taxon>Triticinae</taxon>
        <taxon>Aegilops</taxon>
    </lineage>
</organism>
<evidence type="ECO:0000313" key="1">
    <source>
        <dbReference type="EnsemblPlants" id="AET1Gv20714700.4"/>
    </source>
</evidence>
<proteinExistence type="predicted"/>
<accession>A0A452ZCM8</accession>
<reference evidence="1" key="5">
    <citation type="journal article" date="2021" name="G3 (Bethesda)">
        <title>Aegilops tauschii genome assembly Aet v5.0 features greater sequence contiguity and improved annotation.</title>
        <authorList>
            <person name="Wang L."/>
            <person name="Zhu T."/>
            <person name="Rodriguez J.C."/>
            <person name="Deal K.R."/>
            <person name="Dubcovsky J."/>
            <person name="McGuire P.E."/>
            <person name="Lux T."/>
            <person name="Spannagl M."/>
            <person name="Mayer K.F.X."/>
            <person name="Baldrich P."/>
            <person name="Meyers B.C."/>
            <person name="Huo N."/>
            <person name="Gu Y.Q."/>
            <person name="Zhou H."/>
            <person name="Devos K.M."/>
            <person name="Bennetzen J.L."/>
            <person name="Unver T."/>
            <person name="Budak H."/>
            <person name="Gulick P.J."/>
            <person name="Galiba G."/>
            <person name="Kalapos B."/>
            <person name="Nelson D.R."/>
            <person name="Li P."/>
            <person name="You F.M."/>
            <person name="Luo M.C."/>
            <person name="Dvorak J."/>
        </authorList>
    </citation>
    <scope>NUCLEOTIDE SEQUENCE [LARGE SCALE GENOMIC DNA]</scope>
    <source>
        <strain evidence="1">cv. AL8/78</strain>
    </source>
</reference>